<evidence type="ECO:0000313" key="2">
    <source>
        <dbReference type="Proteomes" id="UP001642360"/>
    </source>
</evidence>
<sequence>MLGFAAASTTVAVVGANTVYRVHSSVSCTALHLHKASWCFQLFQSSTMSFRLESIKAMAEVSETLVTPKSDSKPSASGSKQALISLSDKRDLSLLGNGLQELG</sequence>
<comment type="caution">
    <text evidence="1">The sequence shown here is derived from an EMBL/GenBank/DDBJ whole genome shotgun (WGS) entry which is preliminary data.</text>
</comment>
<dbReference type="Proteomes" id="UP001642360">
    <property type="component" value="Unassembled WGS sequence"/>
</dbReference>
<reference evidence="1 2" key="1">
    <citation type="submission" date="2024-02" db="EMBL/GenBank/DDBJ databases">
        <authorList>
            <person name="Vignale AGUSTIN F."/>
            <person name="Sosa J E."/>
            <person name="Modenutti C."/>
        </authorList>
    </citation>
    <scope>NUCLEOTIDE SEQUENCE [LARGE SCALE GENOMIC DNA]</scope>
</reference>
<evidence type="ECO:0000313" key="1">
    <source>
        <dbReference type="EMBL" id="CAK9170995.1"/>
    </source>
</evidence>
<name>A0ABC8TTT6_9AQUA</name>
<proteinExistence type="predicted"/>
<organism evidence="1 2">
    <name type="scientific">Ilex paraguariensis</name>
    <name type="common">yerba mate</name>
    <dbReference type="NCBI Taxonomy" id="185542"/>
    <lineage>
        <taxon>Eukaryota</taxon>
        <taxon>Viridiplantae</taxon>
        <taxon>Streptophyta</taxon>
        <taxon>Embryophyta</taxon>
        <taxon>Tracheophyta</taxon>
        <taxon>Spermatophyta</taxon>
        <taxon>Magnoliopsida</taxon>
        <taxon>eudicotyledons</taxon>
        <taxon>Gunneridae</taxon>
        <taxon>Pentapetalae</taxon>
        <taxon>asterids</taxon>
        <taxon>campanulids</taxon>
        <taxon>Aquifoliales</taxon>
        <taxon>Aquifoliaceae</taxon>
        <taxon>Ilex</taxon>
    </lineage>
</organism>
<gene>
    <name evidence="1" type="ORF">ILEXP_LOCUS40524</name>
</gene>
<keyword evidence="2" id="KW-1185">Reference proteome</keyword>
<dbReference type="AlphaFoldDB" id="A0ABC8TTT6"/>
<protein>
    <submittedName>
        <fullName evidence="1">Uncharacterized protein</fullName>
    </submittedName>
</protein>
<dbReference type="EMBL" id="CAUOFW020005625">
    <property type="protein sequence ID" value="CAK9170995.1"/>
    <property type="molecule type" value="Genomic_DNA"/>
</dbReference>
<accession>A0ABC8TTT6</accession>